<evidence type="ECO:0000256" key="1">
    <source>
        <dbReference type="ARBA" id="ARBA00004123"/>
    </source>
</evidence>
<dbReference type="InterPro" id="IPR007219">
    <property type="entry name" value="XnlR_reg_dom"/>
</dbReference>
<feature type="region of interest" description="Disordered" evidence="7">
    <location>
        <begin position="1"/>
        <end position="46"/>
    </location>
</feature>
<gene>
    <name evidence="9" type="ORF">BO85DRAFT_407930</name>
</gene>
<evidence type="ECO:0000259" key="8">
    <source>
        <dbReference type="PROSITE" id="PS00463"/>
    </source>
</evidence>
<evidence type="ECO:0000256" key="6">
    <source>
        <dbReference type="ARBA" id="ARBA00023242"/>
    </source>
</evidence>
<feature type="compositionally biased region" description="Polar residues" evidence="7">
    <location>
        <begin position="182"/>
        <end position="195"/>
    </location>
</feature>
<evidence type="ECO:0000313" key="10">
    <source>
        <dbReference type="Proteomes" id="UP000249526"/>
    </source>
</evidence>
<evidence type="ECO:0000256" key="2">
    <source>
        <dbReference type="ARBA" id="ARBA00022723"/>
    </source>
</evidence>
<dbReference type="PANTHER" id="PTHR31001:SF56">
    <property type="entry name" value="ZN(2)-C6 FUNGAL-TYPE DOMAIN-CONTAINING PROTEIN"/>
    <property type="match status" value="1"/>
</dbReference>
<dbReference type="SUPFAM" id="SSF57701">
    <property type="entry name" value="Zn2/Cys6 DNA-binding domain"/>
    <property type="match status" value="1"/>
</dbReference>
<dbReference type="PANTHER" id="PTHR31001">
    <property type="entry name" value="UNCHARACTERIZED TRANSCRIPTIONAL REGULATORY PROTEIN"/>
    <property type="match status" value="1"/>
</dbReference>
<feature type="region of interest" description="Disordered" evidence="7">
    <location>
        <begin position="182"/>
        <end position="229"/>
    </location>
</feature>
<evidence type="ECO:0000256" key="7">
    <source>
        <dbReference type="SAM" id="MobiDB-lite"/>
    </source>
</evidence>
<organism evidence="9 10">
    <name type="scientific">Aspergillus piperis CBS 112811</name>
    <dbReference type="NCBI Taxonomy" id="1448313"/>
    <lineage>
        <taxon>Eukaryota</taxon>
        <taxon>Fungi</taxon>
        <taxon>Dikarya</taxon>
        <taxon>Ascomycota</taxon>
        <taxon>Pezizomycotina</taxon>
        <taxon>Eurotiomycetes</taxon>
        <taxon>Eurotiomycetidae</taxon>
        <taxon>Eurotiales</taxon>
        <taxon>Aspergillaceae</taxon>
        <taxon>Aspergillus</taxon>
        <taxon>Aspergillus subgen. Circumdati</taxon>
    </lineage>
</organism>
<dbReference type="PROSITE" id="PS00463">
    <property type="entry name" value="ZN2_CY6_FUNGAL_1"/>
    <property type="match status" value="1"/>
</dbReference>
<feature type="compositionally biased region" description="Polar residues" evidence="7">
    <location>
        <begin position="1"/>
        <end position="11"/>
    </location>
</feature>
<keyword evidence="5" id="KW-0804">Transcription</keyword>
<dbReference type="GO" id="GO:0005634">
    <property type="term" value="C:nucleus"/>
    <property type="evidence" value="ECO:0007669"/>
    <property type="project" value="UniProtKB-SubCell"/>
</dbReference>
<feature type="domain" description="Zn(2)-C6 fungal-type" evidence="8">
    <location>
        <begin position="45"/>
        <end position="74"/>
    </location>
</feature>
<dbReference type="Pfam" id="PF04082">
    <property type="entry name" value="Fungal_trans"/>
    <property type="match status" value="1"/>
</dbReference>
<dbReference type="InterPro" id="IPR001138">
    <property type="entry name" value="Zn2Cys6_DnaBD"/>
</dbReference>
<dbReference type="InterPro" id="IPR050613">
    <property type="entry name" value="Sec_Metabolite_Reg"/>
</dbReference>
<proteinExistence type="predicted"/>
<accession>A0A8G1QQN1</accession>
<feature type="region of interest" description="Disordered" evidence="7">
    <location>
        <begin position="70"/>
        <end position="124"/>
    </location>
</feature>
<dbReference type="AlphaFoldDB" id="A0A8G1QQN1"/>
<dbReference type="InterPro" id="IPR036864">
    <property type="entry name" value="Zn2-C6_fun-type_DNA-bd_sf"/>
</dbReference>
<evidence type="ECO:0000256" key="5">
    <source>
        <dbReference type="ARBA" id="ARBA00023163"/>
    </source>
</evidence>
<protein>
    <recommendedName>
        <fullName evidence="8">Zn(2)-C6 fungal-type domain-containing protein</fullName>
    </recommendedName>
</protein>
<dbReference type="GO" id="GO:0000981">
    <property type="term" value="F:DNA-binding transcription factor activity, RNA polymerase II-specific"/>
    <property type="evidence" value="ECO:0007669"/>
    <property type="project" value="InterPro"/>
</dbReference>
<keyword evidence="6" id="KW-0539">Nucleus</keyword>
<dbReference type="SMART" id="SM00066">
    <property type="entry name" value="GAL4"/>
    <property type="match status" value="1"/>
</dbReference>
<feature type="compositionally biased region" description="Low complexity" evidence="7">
    <location>
        <begin position="737"/>
        <end position="746"/>
    </location>
</feature>
<keyword evidence="10" id="KW-1185">Reference proteome</keyword>
<dbReference type="Proteomes" id="UP000249526">
    <property type="component" value="Unassembled WGS sequence"/>
</dbReference>
<keyword evidence="4" id="KW-0238">DNA-binding</keyword>
<feature type="compositionally biased region" description="Basic and acidic residues" evidence="7">
    <location>
        <begin position="748"/>
        <end position="765"/>
    </location>
</feature>
<evidence type="ECO:0000256" key="3">
    <source>
        <dbReference type="ARBA" id="ARBA00023015"/>
    </source>
</evidence>
<comment type="subcellular location">
    <subcellularLocation>
        <location evidence="1">Nucleus</location>
    </subcellularLocation>
</comment>
<reference evidence="9 10" key="1">
    <citation type="submission" date="2018-02" db="EMBL/GenBank/DDBJ databases">
        <title>The genomes of Aspergillus section Nigri reveals drivers in fungal speciation.</title>
        <authorList>
            <consortium name="DOE Joint Genome Institute"/>
            <person name="Vesth T.C."/>
            <person name="Nybo J."/>
            <person name="Theobald S."/>
            <person name="Brandl J."/>
            <person name="Frisvad J.C."/>
            <person name="Nielsen K.F."/>
            <person name="Lyhne E.K."/>
            <person name="Kogle M.E."/>
            <person name="Kuo A."/>
            <person name="Riley R."/>
            <person name="Clum A."/>
            <person name="Nolan M."/>
            <person name="Lipzen A."/>
            <person name="Salamov A."/>
            <person name="Henrissat B."/>
            <person name="Wiebenga A."/>
            <person name="De vries R.P."/>
            <person name="Grigoriev I.V."/>
            <person name="Mortensen U.H."/>
            <person name="Andersen M.R."/>
            <person name="Baker S.E."/>
        </authorList>
    </citation>
    <scope>NUCLEOTIDE SEQUENCE [LARGE SCALE GENOMIC DNA]</scope>
    <source>
        <strain evidence="9 10">CBS 112811</strain>
    </source>
</reference>
<dbReference type="GO" id="GO:0006351">
    <property type="term" value="P:DNA-templated transcription"/>
    <property type="evidence" value="ECO:0007669"/>
    <property type="project" value="InterPro"/>
</dbReference>
<dbReference type="GO" id="GO:0008270">
    <property type="term" value="F:zinc ion binding"/>
    <property type="evidence" value="ECO:0007669"/>
    <property type="project" value="InterPro"/>
</dbReference>
<dbReference type="EMBL" id="KZ825084">
    <property type="protein sequence ID" value="RAH52496.1"/>
    <property type="molecule type" value="Genomic_DNA"/>
</dbReference>
<dbReference type="GeneID" id="37160783"/>
<dbReference type="RefSeq" id="XP_025510418.1">
    <property type="nucleotide sequence ID" value="XM_025657381.1"/>
</dbReference>
<evidence type="ECO:0000313" key="9">
    <source>
        <dbReference type="EMBL" id="RAH52496.1"/>
    </source>
</evidence>
<dbReference type="SMART" id="SM00906">
    <property type="entry name" value="Fungal_trans"/>
    <property type="match status" value="1"/>
</dbReference>
<feature type="compositionally biased region" description="Basic and acidic residues" evidence="7">
    <location>
        <begin position="83"/>
        <end position="92"/>
    </location>
</feature>
<keyword evidence="2" id="KW-0479">Metal-binding</keyword>
<name>A0A8G1QQN1_9EURO</name>
<dbReference type="Pfam" id="PF00172">
    <property type="entry name" value="Zn_clus"/>
    <property type="match status" value="1"/>
</dbReference>
<feature type="region of interest" description="Disordered" evidence="7">
    <location>
        <begin position="737"/>
        <end position="768"/>
    </location>
</feature>
<dbReference type="Gene3D" id="4.10.240.10">
    <property type="entry name" value="Zn(2)-C6 fungal-type DNA-binding domain"/>
    <property type="match status" value="1"/>
</dbReference>
<dbReference type="CDD" id="cd00067">
    <property type="entry name" value="GAL4"/>
    <property type="match status" value="1"/>
</dbReference>
<evidence type="ECO:0000256" key="4">
    <source>
        <dbReference type="ARBA" id="ARBA00023125"/>
    </source>
</evidence>
<dbReference type="CDD" id="cd12148">
    <property type="entry name" value="fungal_TF_MHR"/>
    <property type="match status" value="1"/>
</dbReference>
<keyword evidence="3" id="KW-0805">Transcription regulation</keyword>
<dbReference type="GO" id="GO:0009893">
    <property type="term" value="P:positive regulation of metabolic process"/>
    <property type="evidence" value="ECO:0007669"/>
    <property type="project" value="UniProtKB-ARBA"/>
</dbReference>
<sequence>MMVNQSGSDLSHASGRGAGSPRRNNEAGDTQGPPKKQRRQRPSLSCAECRRLKMKCDRQVPCSNCVRRRRAPFCNPGITDQAPSRRESEVHQRPRQTAGHDQPSQSPDGITRRSPATHESGPHHRKRWELLPQHDFSQHHNHGQAIVAAQGSADDPGRNLPPQHSGRRDEQLALLAHVLQSDSLQNSPSVPTSRNPLAGQGDSGKDSGLHNSAAQPLGAGEQSGSYGTLMLGKGGRSKYLGPTAGSEWLKESETQDISDSPPVTRAPSPKIIQEPIRSQPGRLTPGTAPIAFPFNAAASHISTRELLSRLPPREEAETLVASYYRYCAWHHDVAPRATFDKTFDRVYANSSGMSLSPQVNPQEIALVFIILAQGTMFNIEMPNYDPSTEDWLHLSELALVKGRFLSNNMVAGLQTLHLMAHLHLQLDKGGRGDNSWPLWGLVMRLVQAMGMHRDGARWNLSQDVIEERRKVFWELNAADTFQAHCFSRPCAINPEHCDVEFPAEPLHVSQEKSYSRLRFELSQLSSEILHIAMKVRKPPYSAVTDLDIRLADFERNLPFSLRCRAAFLSMPSRYPHVQAAIEASPEPSRRSMTISFQQSNLALNISETIINLHRPYYAKALYDINERTKSIYVPSFLTVIERCGIIIAIVDDIHTRFPAVSTRQWNFWYHVFGSALCLGTLVLRDPKNSMATFALTQVDAAINLFTSLVQHGANTPRYCRNLQWLSKLRARASSKIATASTAAQQADSLRDQGDPDRQEISREDREDSEDVELLGWRTRLIERAGQGRPTIRTIQLAETPTDSHESFDVLNASPHGQIHRAPQGELGMGDNIMIPGSSLPMVTPDSTNELLQDFWDPMLLQDILGGIPVE</sequence>
<dbReference type="GO" id="GO:0003677">
    <property type="term" value="F:DNA binding"/>
    <property type="evidence" value="ECO:0007669"/>
    <property type="project" value="UniProtKB-KW"/>
</dbReference>